<dbReference type="SUPFAM" id="SSF47203">
    <property type="entry name" value="Acyl-CoA dehydrogenase C-terminal domain-like"/>
    <property type="match status" value="1"/>
</dbReference>
<feature type="domain" description="Acyl-CoA dehydrogenase/oxidase N-terminal" evidence="9">
    <location>
        <begin position="79"/>
        <end position="156"/>
    </location>
</feature>
<dbReference type="InterPro" id="IPR052166">
    <property type="entry name" value="Diverse_Acyl-CoA_DH"/>
</dbReference>
<keyword evidence="12" id="KW-1185">Reference proteome</keyword>
<comment type="similarity">
    <text evidence="2 6">Belongs to the acyl-CoA dehydrogenase family.</text>
</comment>
<proteinExistence type="inferred from homology"/>
<dbReference type="EMBL" id="JALZWP010000015">
    <property type="protein sequence ID" value="MCL1629714.1"/>
    <property type="molecule type" value="Genomic_DNA"/>
</dbReference>
<feature type="domain" description="Acyl-CoA oxidase/dehydrogenase middle" evidence="8">
    <location>
        <begin position="161"/>
        <end position="269"/>
    </location>
</feature>
<evidence type="ECO:0000256" key="5">
    <source>
        <dbReference type="ARBA" id="ARBA00023002"/>
    </source>
</evidence>
<dbReference type="Gene3D" id="1.20.140.10">
    <property type="entry name" value="Butyryl-CoA Dehydrogenase, subunit A, domain 3"/>
    <property type="match status" value="1"/>
</dbReference>
<sequence length="562" mass="59257">MPYTPPLRDFAFILDHVVGFQQVRDTDRFAEATADTVQAILSEGGRLNAEVIAPLRRPGDVTPSRLENGEVVSPPGYAEGFRALADGGWIGISAAPEFGGMGMPQTVSTAFYEMMAAACLSLQMNPLLTQGQIEALEHHASDALKALYLPKLISGEWSGTMNLTEPQAGTDVGALRSKAEPQADGSYRVTGQKIYISWGDCDFTQNVCHLVLARLPDAAPGSKGISLFLVPKIIPNADGSLGQPNSLRVVSLEHKLGIHGSPTCVMEYDGATGWLVGAPHRGLAAMFTMMNNARVGVGVQGIGVAEGAYQHALAYARDRKQGPTAKGATAIIDHPDIRRQLAIMRAEIFAARAIAMANCVAIDMATATGGADWAARAGWLTPITKVYGTETGIAVSDMGIQIHGGMGFVEETGAAQFLRDVRVTSIYEGTNAIQALDLVGRKLSDGGAAVFAVLDEMAKAARASGMGAPVTEAVQALRAATEWMLGQGMEARAAGATAYLRAFARVLGADMHLRAAASGEGARVALARVYLDQMLPEYAAHLAAMRADPAAYMDLTPEDMTA</sequence>
<dbReference type="InterPro" id="IPR046373">
    <property type="entry name" value="Acyl-CoA_Oxase/DH_mid-dom_sf"/>
</dbReference>
<dbReference type="InterPro" id="IPR025878">
    <property type="entry name" value="Acyl-CoA_dh-like_C_dom"/>
</dbReference>
<evidence type="ECO:0000256" key="4">
    <source>
        <dbReference type="ARBA" id="ARBA00022827"/>
    </source>
</evidence>
<protein>
    <submittedName>
        <fullName evidence="11">Acyl-CoA dehydrogenase</fullName>
    </submittedName>
</protein>
<evidence type="ECO:0000256" key="6">
    <source>
        <dbReference type="RuleBase" id="RU362125"/>
    </source>
</evidence>
<organism evidence="11 12">
    <name type="scientific">Roseinatronobacter domitianus</name>
    <dbReference type="NCBI Taxonomy" id="2940293"/>
    <lineage>
        <taxon>Bacteria</taxon>
        <taxon>Pseudomonadati</taxon>
        <taxon>Pseudomonadota</taxon>
        <taxon>Alphaproteobacteria</taxon>
        <taxon>Rhodobacterales</taxon>
        <taxon>Paracoccaceae</taxon>
        <taxon>Roseinatronobacter</taxon>
    </lineage>
</organism>
<comment type="cofactor">
    <cofactor evidence="1 6">
        <name>FAD</name>
        <dbReference type="ChEBI" id="CHEBI:57692"/>
    </cofactor>
</comment>
<feature type="domain" description="Acyl-CoA dehydrogenase/oxidase C-terminal" evidence="7">
    <location>
        <begin position="281"/>
        <end position="438"/>
    </location>
</feature>
<evidence type="ECO:0000256" key="3">
    <source>
        <dbReference type="ARBA" id="ARBA00022630"/>
    </source>
</evidence>
<dbReference type="Pfam" id="PF02770">
    <property type="entry name" value="Acyl-CoA_dh_M"/>
    <property type="match status" value="1"/>
</dbReference>
<evidence type="ECO:0000256" key="1">
    <source>
        <dbReference type="ARBA" id="ARBA00001974"/>
    </source>
</evidence>
<evidence type="ECO:0000259" key="10">
    <source>
        <dbReference type="Pfam" id="PF12806"/>
    </source>
</evidence>
<feature type="domain" description="Acetyl-CoA dehydrogenase-like C-terminal" evidence="10">
    <location>
        <begin position="455"/>
        <end position="555"/>
    </location>
</feature>
<dbReference type="Pfam" id="PF12806">
    <property type="entry name" value="Acyl-CoA_dh_C"/>
    <property type="match status" value="1"/>
</dbReference>
<name>A0ABT0M4C7_9RHOB</name>
<dbReference type="PANTHER" id="PTHR42803">
    <property type="entry name" value="ACYL-COA DEHYDROGENASE"/>
    <property type="match status" value="1"/>
</dbReference>
<evidence type="ECO:0000313" key="11">
    <source>
        <dbReference type="EMBL" id="MCL1629714.1"/>
    </source>
</evidence>
<accession>A0ABT0M4C7</accession>
<dbReference type="Pfam" id="PF02771">
    <property type="entry name" value="Acyl-CoA_dh_N"/>
    <property type="match status" value="1"/>
</dbReference>
<dbReference type="InterPro" id="IPR036250">
    <property type="entry name" value="AcylCo_DH-like_C"/>
</dbReference>
<dbReference type="Gene3D" id="1.10.540.10">
    <property type="entry name" value="Acyl-CoA dehydrogenase/oxidase, N-terminal domain"/>
    <property type="match status" value="1"/>
</dbReference>
<dbReference type="SUPFAM" id="SSF56645">
    <property type="entry name" value="Acyl-CoA dehydrogenase NM domain-like"/>
    <property type="match status" value="1"/>
</dbReference>
<dbReference type="PANTHER" id="PTHR42803:SF1">
    <property type="entry name" value="BROAD-SPECIFICITY LINEAR ACYL-COA DEHYDROGENASE FADE5"/>
    <property type="match status" value="1"/>
</dbReference>
<dbReference type="InterPro" id="IPR037069">
    <property type="entry name" value="AcylCoA_DH/ox_N_sf"/>
</dbReference>
<dbReference type="Proteomes" id="UP001202550">
    <property type="component" value="Unassembled WGS sequence"/>
</dbReference>
<keyword evidence="4 6" id="KW-0274">FAD</keyword>
<dbReference type="InterPro" id="IPR013786">
    <property type="entry name" value="AcylCoA_DH/ox_N"/>
</dbReference>
<evidence type="ECO:0000259" key="9">
    <source>
        <dbReference type="Pfam" id="PF02771"/>
    </source>
</evidence>
<dbReference type="InterPro" id="IPR009075">
    <property type="entry name" value="AcylCo_DH/oxidase_C"/>
</dbReference>
<keyword evidence="3 6" id="KW-0285">Flavoprotein</keyword>
<evidence type="ECO:0000313" key="12">
    <source>
        <dbReference type="Proteomes" id="UP001202550"/>
    </source>
</evidence>
<evidence type="ECO:0000256" key="2">
    <source>
        <dbReference type="ARBA" id="ARBA00009347"/>
    </source>
</evidence>
<evidence type="ECO:0000259" key="8">
    <source>
        <dbReference type="Pfam" id="PF02770"/>
    </source>
</evidence>
<reference evidence="11 12" key="1">
    <citation type="submission" date="2022-05" db="EMBL/GenBank/DDBJ databases">
        <title>Seasonal and diel survey of microbial diversity of the Tyrrhenian coast.</title>
        <authorList>
            <person name="Gattoni G."/>
            <person name="Corral P."/>
        </authorList>
    </citation>
    <scope>NUCLEOTIDE SEQUENCE [LARGE SCALE GENOMIC DNA]</scope>
    <source>
        <strain evidence="11 12">V10</strain>
    </source>
</reference>
<dbReference type="Pfam" id="PF00441">
    <property type="entry name" value="Acyl-CoA_dh_1"/>
    <property type="match status" value="1"/>
</dbReference>
<dbReference type="RefSeq" id="WP_249059898.1">
    <property type="nucleotide sequence ID" value="NZ_JALZWP010000015.1"/>
</dbReference>
<comment type="caution">
    <text evidence="11">The sequence shown here is derived from an EMBL/GenBank/DDBJ whole genome shotgun (WGS) entry which is preliminary data.</text>
</comment>
<gene>
    <name evidence="11" type="ORF">M3N55_13330</name>
</gene>
<dbReference type="InterPro" id="IPR006091">
    <property type="entry name" value="Acyl-CoA_Oxase/DH_mid-dom"/>
</dbReference>
<dbReference type="InterPro" id="IPR009100">
    <property type="entry name" value="AcylCoA_DH/oxidase_NM_dom_sf"/>
</dbReference>
<evidence type="ECO:0000259" key="7">
    <source>
        <dbReference type="Pfam" id="PF00441"/>
    </source>
</evidence>
<keyword evidence="5 6" id="KW-0560">Oxidoreductase</keyword>
<dbReference type="Gene3D" id="2.40.110.10">
    <property type="entry name" value="Butyryl-CoA Dehydrogenase, subunit A, domain 2"/>
    <property type="match status" value="1"/>
</dbReference>